<reference evidence="7" key="1">
    <citation type="submission" date="2016-10" db="EMBL/GenBank/DDBJ databases">
        <authorList>
            <person name="Varghese N."/>
            <person name="Submissions S."/>
        </authorList>
    </citation>
    <scope>NUCLEOTIDE SEQUENCE [LARGE SCALE GENOMIC DNA]</scope>
    <source>
        <strain evidence="7">XBD2006</strain>
    </source>
</reference>
<dbReference type="InterPro" id="IPR001789">
    <property type="entry name" value="Sig_transdc_resp-reg_receiver"/>
</dbReference>
<evidence type="ECO:0000256" key="3">
    <source>
        <dbReference type="ARBA" id="ARBA00024867"/>
    </source>
</evidence>
<feature type="modified residue" description="4-aspartylphosphate" evidence="4">
    <location>
        <position position="181"/>
    </location>
</feature>
<name>A0A1G5AKF9_9FIRM</name>
<dbReference type="EMBL" id="FMUR01000003">
    <property type="protein sequence ID" value="SCX78353.1"/>
    <property type="molecule type" value="Genomic_DNA"/>
</dbReference>
<keyword evidence="7" id="KW-1185">Reference proteome</keyword>
<evidence type="ECO:0000256" key="1">
    <source>
        <dbReference type="ARBA" id="ARBA00018672"/>
    </source>
</evidence>
<comment type="function">
    <text evidence="3">May play the central regulatory role in sporulation. It may be an element of the effector pathway responsible for the activation of sporulation genes in response to nutritional stress. Spo0A may act in concert with spo0H (a sigma factor) to control the expression of some genes that are critical to the sporulation process.</text>
</comment>
<evidence type="ECO:0000256" key="2">
    <source>
        <dbReference type="ARBA" id="ARBA00022553"/>
    </source>
</evidence>
<dbReference type="SMART" id="SM00448">
    <property type="entry name" value="REC"/>
    <property type="match status" value="1"/>
</dbReference>
<gene>
    <name evidence="6" type="ORF">SAMN02910451_00320</name>
</gene>
<dbReference type="InterPro" id="IPR050595">
    <property type="entry name" value="Bact_response_regulator"/>
</dbReference>
<feature type="domain" description="Response regulatory" evidence="5">
    <location>
        <begin position="133"/>
        <end position="248"/>
    </location>
</feature>
<evidence type="ECO:0000256" key="4">
    <source>
        <dbReference type="PROSITE-ProRule" id="PRU00169"/>
    </source>
</evidence>
<dbReference type="SUPFAM" id="SSF52172">
    <property type="entry name" value="CheY-like"/>
    <property type="match status" value="1"/>
</dbReference>
<dbReference type="AlphaFoldDB" id="A0A1G5AKF9"/>
<sequence length="255" mass="29627">MEKRVLLIGHEKSFMVNAIEKGLEKEGYGVLMMEPDEDQIKALEKKPHIYLLYMGDLSDDDYELFEYLNDAIDSERFLLYIIGNKEELDLAIKYIAKEKVQETYLRPLDVKRLTEQLNSVVEYSELDDELKKKILIIDDDGTMLRMMRTWLSVKYHVYMASSGKIALSFLAKNPIDLVLLDYEMPGMDGATVLKEMRSTPAYKDIPVIFLTAKDDKESVMKVVGLKPEKYLLKSMPKEKLTNAIDEFFIIRSRKK</sequence>
<evidence type="ECO:0000313" key="6">
    <source>
        <dbReference type="EMBL" id="SCX78353.1"/>
    </source>
</evidence>
<dbReference type="PROSITE" id="PS50110">
    <property type="entry name" value="RESPONSE_REGULATORY"/>
    <property type="match status" value="1"/>
</dbReference>
<evidence type="ECO:0000313" key="7">
    <source>
        <dbReference type="Proteomes" id="UP000183047"/>
    </source>
</evidence>
<organism evidence="6 7">
    <name type="scientific">Butyrivibrio hungatei</name>
    <dbReference type="NCBI Taxonomy" id="185008"/>
    <lineage>
        <taxon>Bacteria</taxon>
        <taxon>Bacillati</taxon>
        <taxon>Bacillota</taxon>
        <taxon>Clostridia</taxon>
        <taxon>Lachnospirales</taxon>
        <taxon>Lachnospiraceae</taxon>
        <taxon>Butyrivibrio</taxon>
    </lineage>
</organism>
<dbReference type="Gene3D" id="3.40.50.2300">
    <property type="match status" value="1"/>
</dbReference>
<keyword evidence="2 4" id="KW-0597">Phosphoprotein</keyword>
<dbReference type="OrthoDB" id="1706569at2"/>
<dbReference type="PANTHER" id="PTHR44591:SF3">
    <property type="entry name" value="RESPONSE REGULATORY DOMAIN-CONTAINING PROTEIN"/>
    <property type="match status" value="1"/>
</dbReference>
<dbReference type="PANTHER" id="PTHR44591">
    <property type="entry name" value="STRESS RESPONSE REGULATOR PROTEIN 1"/>
    <property type="match status" value="1"/>
</dbReference>
<protein>
    <recommendedName>
        <fullName evidence="1">Stage 0 sporulation protein A homolog</fullName>
    </recommendedName>
</protein>
<dbReference type="GO" id="GO:0000160">
    <property type="term" value="P:phosphorelay signal transduction system"/>
    <property type="evidence" value="ECO:0007669"/>
    <property type="project" value="InterPro"/>
</dbReference>
<dbReference type="RefSeq" id="WP_074461133.1">
    <property type="nucleotide sequence ID" value="NZ_FMUR01000003.1"/>
</dbReference>
<dbReference type="InterPro" id="IPR011006">
    <property type="entry name" value="CheY-like_superfamily"/>
</dbReference>
<evidence type="ECO:0000259" key="5">
    <source>
        <dbReference type="PROSITE" id="PS50110"/>
    </source>
</evidence>
<proteinExistence type="predicted"/>
<dbReference type="Pfam" id="PF00072">
    <property type="entry name" value="Response_reg"/>
    <property type="match status" value="1"/>
</dbReference>
<dbReference type="Proteomes" id="UP000183047">
    <property type="component" value="Unassembled WGS sequence"/>
</dbReference>
<accession>A0A1G5AKF9</accession>